<reference evidence="2 3" key="1">
    <citation type="journal article" date="2016" name="Nat. Commun.">
        <title>Thousands of microbial genomes shed light on interconnected biogeochemical processes in an aquifer system.</title>
        <authorList>
            <person name="Anantharaman K."/>
            <person name="Brown C.T."/>
            <person name="Hug L.A."/>
            <person name="Sharon I."/>
            <person name="Castelle C.J."/>
            <person name="Probst A.J."/>
            <person name="Thomas B.C."/>
            <person name="Singh A."/>
            <person name="Wilkins M.J."/>
            <person name="Karaoz U."/>
            <person name="Brodie E.L."/>
            <person name="Williams K.H."/>
            <person name="Hubbard S.S."/>
            <person name="Banfield J.F."/>
        </authorList>
    </citation>
    <scope>NUCLEOTIDE SEQUENCE [LARGE SCALE GENOMIC DNA]</scope>
</reference>
<name>A0A1F5ELC6_9BACT</name>
<feature type="transmembrane region" description="Helical" evidence="1">
    <location>
        <begin position="12"/>
        <end position="35"/>
    </location>
</feature>
<keyword evidence="1" id="KW-1133">Transmembrane helix</keyword>
<keyword evidence="1" id="KW-0812">Transmembrane</keyword>
<dbReference type="Proteomes" id="UP000185891">
    <property type="component" value="Unassembled WGS sequence"/>
</dbReference>
<dbReference type="AlphaFoldDB" id="A0A1F5ELC6"/>
<proteinExistence type="predicted"/>
<protein>
    <submittedName>
        <fullName evidence="2">Uncharacterized protein</fullName>
    </submittedName>
</protein>
<feature type="transmembrane region" description="Helical" evidence="1">
    <location>
        <begin position="41"/>
        <end position="64"/>
    </location>
</feature>
<organism evidence="2 3">
    <name type="scientific">Candidatus Campbellbacteria bacterium RIFCSPHIGHO2_12_FULL_35_10</name>
    <dbReference type="NCBI Taxonomy" id="1797578"/>
    <lineage>
        <taxon>Bacteria</taxon>
        <taxon>Candidatus Campbelliibacteriota</taxon>
    </lineage>
</organism>
<comment type="caution">
    <text evidence="2">The sequence shown here is derived from an EMBL/GenBank/DDBJ whole genome shotgun (WGS) entry which is preliminary data.</text>
</comment>
<evidence type="ECO:0000313" key="2">
    <source>
        <dbReference type="EMBL" id="OGD68229.1"/>
    </source>
</evidence>
<keyword evidence="1" id="KW-0472">Membrane</keyword>
<sequence length="269" mass="31108">MEREPFYKRIFYEVVGGVVAYFIIAGLLVIIPQILAYAKVISFELATSFSIFVIGLAFIVYGLLKWYSAHQKRIDEMLNPYIFIKEEIVECEITKERGCVRKDTITIEALKNGVEEYRFSVRNTAAKGIRIYGLDGTKLTTTYDYKTDTGYKAEFNPLKKGDEHTITVGWKVEDLTHAPYLIRSYSNFKGFGQARITVMFPDYDIPETVYTHKYYSHTQKRIGQPKVIDLIKSNNHPDKAQAVWALGKGTPDKPDSQHSYKIEWEWKKK</sequence>
<evidence type="ECO:0000256" key="1">
    <source>
        <dbReference type="SAM" id="Phobius"/>
    </source>
</evidence>
<dbReference type="EMBL" id="MFAA01000040">
    <property type="protein sequence ID" value="OGD68229.1"/>
    <property type="molecule type" value="Genomic_DNA"/>
</dbReference>
<evidence type="ECO:0000313" key="3">
    <source>
        <dbReference type="Proteomes" id="UP000185891"/>
    </source>
</evidence>
<accession>A0A1F5ELC6</accession>
<gene>
    <name evidence="2" type="ORF">A3E89_02215</name>
</gene>